<evidence type="ECO:0000256" key="3">
    <source>
        <dbReference type="ARBA" id="ARBA00022603"/>
    </source>
</evidence>
<dbReference type="PANTHER" id="PTHR10920">
    <property type="entry name" value="RIBOSOMAL RNA METHYLTRANSFERASE"/>
    <property type="match status" value="1"/>
</dbReference>
<dbReference type="OrthoDB" id="20105at2759"/>
<keyword evidence="3 9" id="KW-0489">Methyltransferase</keyword>
<evidence type="ECO:0000313" key="10">
    <source>
        <dbReference type="Proteomes" id="UP000253472"/>
    </source>
</evidence>
<feature type="domain" description="Ribosomal RNA methyltransferase FtsJ" evidence="8">
    <location>
        <begin position="128"/>
        <end position="337"/>
    </location>
</feature>
<dbReference type="InterPro" id="IPR029063">
    <property type="entry name" value="SAM-dependent_MTases_sf"/>
</dbReference>
<keyword evidence="10" id="KW-1185">Reference proteome</keyword>
<reference evidence="9 10" key="1">
    <citation type="submission" date="2018-06" db="EMBL/GenBank/DDBJ databases">
        <title>Whole genome sequencing of Candida tropicalis (genome annotated by CSBL at Korea University).</title>
        <authorList>
            <person name="Ahn J."/>
        </authorList>
    </citation>
    <scope>NUCLEOTIDE SEQUENCE [LARGE SCALE GENOMIC DNA]</scope>
    <source>
        <strain evidence="9 10">ATCC 20962</strain>
    </source>
</reference>
<comment type="caution">
    <text evidence="9">The sequence shown here is derived from an EMBL/GenBank/DDBJ whole genome shotgun (WGS) entry which is preliminary data.</text>
</comment>
<keyword evidence="5" id="KW-0949">S-adenosyl-L-methionine</keyword>
<dbReference type="AlphaFoldDB" id="A0A367XWQ5"/>
<feature type="region of interest" description="Disordered" evidence="7">
    <location>
        <begin position="367"/>
        <end position="401"/>
    </location>
</feature>
<dbReference type="InterPro" id="IPR002877">
    <property type="entry name" value="RNA_MeTrfase_FtsJ_dom"/>
</dbReference>
<evidence type="ECO:0000256" key="7">
    <source>
        <dbReference type="SAM" id="MobiDB-lite"/>
    </source>
</evidence>
<proteinExistence type="inferred from homology"/>
<dbReference type="EMBL" id="QLNQ01000028">
    <property type="protein sequence ID" value="RCK58014.1"/>
    <property type="molecule type" value="Genomic_DNA"/>
</dbReference>
<organism evidence="9 10">
    <name type="scientific">Candida viswanathii</name>
    <dbReference type="NCBI Taxonomy" id="5486"/>
    <lineage>
        <taxon>Eukaryota</taxon>
        <taxon>Fungi</taxon>
        <taxon>Dikarya</taxon>
        <taxon>Ascomycota</taxon>
        <taxon>Saccharomycotina</taxon>
        <taxon>Pichiomycetes</taxon>
        <taxon>Debaryomycetaceae</taxon>
        <taxon>Candida/Lodderomyces clade</taxon>
        <taxon>Candida</taxon>
    </lineage>
</organism>
<protein>
    <recommendedName>
        <fullName evidence="6">rRNA methyltransferase 2, mitochondrial</fullName>
    </recommendedName>
</protein>
<comment type="similarity">
    <text evidence="1">Belongs to the class I-like SAM-binding methyltransferase superfamily. RNA methyltransferase RlmE family.</text>
</comment>
<evidence type="ECO:0000256" key="1">
    <source>
        <dbReference type="ARBA" id="ARBA00009258"/>
    </source>
</evidence>
<evidence type="ECO:0000256" key="2">
    <source>
        <dbReference type="ARBA" id="ARBA00022552"/>
    </source>
</evidence>
<accession>A0A367XWQ5</accession>
<dbReference type="Proteomes" id="UP000253472">
    <property type="component" value="Unassembled WGS sequence"/>
</dbReference>
<dbReference type="Gene3D" id="3.40.50.150">
    <property type="entry name" value="Vaccinia Virus protein VP39"/>
    <property type="match status" value="1"/>
</dbReference>
<dbReference type="STRING" id="5486.A0A367XWQ5"/>
<evidence type="ECO:0000256" key="5">
    <source>
        <dbReference type="ARBA" id="ARBA00022691"/>
    </source>
</evidence>
<dbReference type="SUPFAM" id="SSF53335">
    <property type="entry name" value="S-adenosyl-L-methionine-dependent methyltransferases"/>
    <property type="match status" value="1"/>
</dbReference>
<dbReference type="InterPro" id="IPR050082">
    <property type="entry name" value="RNA_methyltr_RlmE"/>
</dbReference>
<gene>
    <name evidence="9" type="primary">MRM2</name>
    <name evidence="9" type="ORF">Cantr_06913</name>
</gene>
<keyword evidence="2" id="KW-0698">rRNA processing</keyword>
<evidence type="ECO:0000313" key="9">
    <source>
        <dbReference type="EMBL" id="RCK58014.1"/>
    </source>
</evidence>
<evidence type="ECO:0000259" key="8">
    <source>
        <dbReference type="Pfam" id="PF01728"/>
    </source>
</evidence>
<dbReference type="Pfam" id="PF01728">
    <property type="entry name" value="FtsJ"/>
    <property type="match status" value="1"/>
</dbReference>
<keyword evidence="4 9" id="KW-0808">Transferase</keyword>
<evidence type="ECO:0000256" key="4">
    <source>
        <dbReference type="ARBA" id="ARBA00022679"/>
    </source>
</evidence>
<dbReference type="GO" id="GO:0005739">
    <property type="term" value="C:mitochondrion"/>
    <property type="evidence" value="ECO:0007669"/>
    <property type="project" value="TreeGrafter"/>
</dbReference>
<name>A0A367XWQ5_9ASCO</name>
<dbReference type="PANTHER" id="PTHR10920:SF18">
    <property type="entry name" value="RRNA METHYLTRANSFERASE 2, MITOCHONDRIAL"/>
    <property type="match status" value="1"/>
</dbReference>
<dbReference type="GO" id="GO:0008650">
    <property type="term" value="F:rRNA (uridine-2'-O-)-methyltransferase activity"/>
    <property type="evidence" value="ECO:0007669"/>
    <property type="project" value="TreeGrafter"/>
</dbReference>
<evidence type="ECO:0000256" key="6">
    <source>
        <dbReference type="ARBA" id="ARBA00041184"/>
    </source>
</evidence>
<sequence length="401" mass="46786">MIDTKNPQLHIAIAIANHHTNDHITQTNHIQFPTVYNPTILVHSSHKPNPIRTINVNFGLIHETKDGKKPKGEKTIYRYNNFARIKHLDRKFRIMNSHRHGSLTWGMRREVGSTNGDTPWRPWDKINKKCHILGFDVMFGLPPVGVSSIQGNIFSKSSQQQVIDHFKEVAWMEYKHKLFLQEDELNPRSYLSKEQDEAVLLREIRRIEIGLNNYRTPMRRRDELRMKRDMLLPEHRIDLAFHDLSTPAKQVHGFYSTSVSQPFLKYNHYDAYNHTIMDPNDANFDLVDASLLLNCRILKPGGKFVIRLDDVNPADEEFEVLKEKLSKVFNSVLEVNNYATDEGKVLVQSFEKYFICENKKEDDEYDLHDLFSWSSPPPPPKIEAETEVEVEAQTEAKTEQR</sequence>